<dbReference type="EMBL" id="JAUQTB010000005">
    <property type="protein sequence ID" value="MDO7907059.1"/>
    <property type="molecule type" value="Genomic_DNA"/>
</dbReference>
<protein>
    <recommendedName>
        <fullName evidence="4">YvrJ family protein</fullName>
    </recommendedName>
</protein>
<dbReference type="RefSeq" id="WP_305024258.1">
    <property type="nucleotide sequence ID" value="NZ_JAUQTB010000005.1"/>
</dbReference>
<keyword evidence="3" id="KW-1185">Reference proteome</keyword>
<evidence type="ECO:0000256" key="1">
    <source>
        <dbReference type="SAM" id="Phobius"/>
    </source>
</evidence>
<dbReference type="Proteomes" id="UP001240171">
    <property type="component" value="Unassembled WGS sequence"/>
</dbReference>
<sequence length="55" mass="6425">MTMQQWPEWITNVGFPVTVALVLLAYVLRLNGQRLDKMEEALKELKELLGSRHTR</sequence>
<evidence type="ECO:0008006" key="4">
    <source>
        <dbReference type="Google" id="ProtNLM"/>
    </source>
</evidence>
<organism evidence="2 3">
    <name type="scientific">Paenibacillus lacisoli</name>
    <dbReference type="NCBI Taxonomy" id="3064525"/>
    <lineage>
        <taxon>Bacteria</taxon>
        <taxon>Bacillati</taxon>
        <taxon>Bacillota</taxon>
        <taxon>Bacilli</taxon>
        <taxon>Bacillales</taxon>
        <taxon>Paenibacillaceae</taxon>
        <taxon>Paenibacillus</taxon>
    </lineage>
</organism>
<evidence type="ECO:0000313" key="2">
    <source>
        <dbReference type="EMBL" id="MDO7907059.1"/>
    </source>
</evidence>
<name>A0ABT9CEJ9_9BACL</name>
<comment type="caution">
    <text evidence="2">The sequence shown here is derived from an EMBL/GenBank/DDBJ whole genome shotgun (WGS) entry which is preliminary data.</text>
</comment>
<keyword evidence="1" id="KW-0812">Transmembrane</keyword>
<feature type="transmembrane region" description="Helical" evidence="1">
    <location>
        <begin position="6"/>
        <end position="28"/>
    </location>
</feature>
<keyword evidence="1" id="KW-0472">Membrane</keyword>
<evidence type="ECO:0000313" key="3">
    <source>
        <dbReference type="Proteomes" id="UP001240171"/>
    </source>
</evidence>
<reference evidence="2 3" key="1">
    <citation type="submission" date="2023-07" db="EMBL/GenBank/DDBJ databases">
        <title>Paenibacillus sp. JX-17 nov. isolated from soil.</title>
        <authorList>
            <person name="Wan Y."/>
            <person name="Liu B."/>
        </authorList>
    </citation>
    <scope>NUCLEOTIDE SEQUENCE [LARGE SCALE GENOMIC DNA]</scope>
    <source>
        <strain evidence="2 3">JX-17</strain>
    </source>
</reference>
<proteinExistence type="predicted"/>
<keyword evidence="1" id="KW-1133">Transmembrane helix</keyword>
<accession>A0ABT9CEJ9</accession>
<gene>
    <name evidence="2" type="ORF">Q5741_11590</name>
</gene>